<keyword evidence="2" id="KW-1185">Reference proteome</keyword>
<dbReference type="AlphaFoldDB" id="A0A136WG65"/>
<dbReference type="STRING" id="36847.CLNEO_07210"/>
<comment type="caution">
    <text evidence="1">The sequence shown here is derived from an EMBL/GenBank/DDBJ whole genome shotgun (WGS) entry which is preliminary data.</text>
</comment>
<dbReference type="RefSeq" id="WP_066084681.1">
    <property type="nucleotide sequence ID" value="NZ_LRVM01000002.1"/>
</dbReference>
<organism evidence="1 2">
    <name type="scientific">Anaerotignum neopropionicum</name>
    <dbReference type="NCBI Taxonomy" id="36847"/>
    <lineage>
        <taxon>Bacteria</taxon>
        <taxon>Bacillati</taxon>
        <taxon>Bacillota</taxon>
        <taxon>Clostridia</taxon>
        <taxon>Lachnospirales</taxon>
        <taxon>Anaerotignaceae</taxon>
        <taxon>Anaerotignum</taxon>
    </lineage>
</organism>
<gene>
    <name evidence="1" type="ORF">CLNEO_07210</name>
</gene>
<accession>A0A136WG65</accession>
<name>A0A136WG65_9FIRM</name>
<sequence>MMLKAVWNYILQIFGITKTNTTGEQLTENMGFTQKYEAVEEMNFTAIFANRLATLAMSESTADVVGNNGRVALLDQCLGEVWGWMKRVVSRMLGTGGCIIVPYVRLGGIQFDVLSQERIVIHEKQGNRITRATVLADSVKQKEKQYFRWVDYRVAEGNLYITNKVTDQWGNNAFLEQWAEIEDIAISGVDRVLVAFFQSPVDSRRFSDEYGVPITYGCDGLIREIFECFEQIRDEYKLKEVKIFADERMFQKDAKTGKYRMPSKVFFAAHGKESGDMIEVFSPEIRHSSYYERLQYLFGLLEKSIGTSKGVLTAPETRGATATEIKAGLYDTYSMIGDIRNAIEKGVRDYIYACNVLANCYELAPMGEYGVRFDWSYEMIESSSETWGQLKDALDLGVKSKVELRQWLNPNETTDEAQKVLDKLAEMQDLGKGKGLGDVQDLEEVPQTL</sequence>
<reference evidence="1 2" key="1">
    <citation type="submission" date="2016-01" db="EMBL/GenBank/DDBJ databases">
        <title>Genome sequence of Clostridium neopropionicum X4, DSM-3847.</title>
        <authorList>
            <person name="Poehlein A."/>
            <person name="Beck M.H."/>
            <person name="Bengelsdorf F.R."/>
            <person name="Daniel R."/>
            <person name="Duerre P."/>
        </authorList>
    </citation>
    <scope>NUCLEOTIDE SEQUENCE [LARGE SCALE GENOMIC DNA]</scope>
    <source>
        <strain evidence="1 2">DSM-3847</strain>
    </source>
</reference>
<evidence type="ECO:0000313" key="1">
    <source>
        <dbReference type="EMBL" id="KXL53495.1"/>
    </source>
</evidence>
<proteinExistence type="predicted"/>
<evidence type="ECO:0000313" key="2">
    <source>
        <dbReference type="Proteomes" id="UP000070539"/>
    </source>
</evidence>
<dbReference type="Proteomes" id="UP000070539">
    <property type="component" value="Unassembled WGS sequence"/>
</dbReference>
<protein>
    <recommendedName>
        <fullName evidence="3">Phage portal protein, SPP1 Gp6-like</fullName>
    </recommendedName>
</protein>
<evidence type="ECO:0008006" key="3">
    <source>
        <dbReference type="Google" id="ProtNLM"/>
    </source>
</evidence>
<dbReference type="OrthoDB" id="1641671at2"/>
<dbReference type="EMBL" id="LRVM01000002">
    <property type="protein sequence ID" value="KXL53495.1"/>
    <property type="molecule type" value="Genomic_DNA"/>
</dbReference>